<organism evidence="2 3">
    <name type="scientific">Gossypium australe</name>
    <dbReference type="NCBI Taxonomy" id="47621"/>
    <lineage>
        <taxon>Eukaryota</taxon>
        <taxon>Viridiplantae</taxon>
        <taxon>Streptophyta</taxon>
        <taxon>Embryophyta</taxon>
        <taxon>Tracheophyta</taxon>
        <taxon>Spermatophyta</taxon>
        <taxon>Magnoliopsida</taxon>
        <taxon>eudicotyledons</taxon>
        <taxon>Gunneridae</taxon>
        <taxon>Pentapetalae</taxon>
        <taxon>rosids</taxon>
        <taxon>malvids</taxon>
        <taxon>Malvales</taxon>
        <taxon>Malvaceae</taxon>
        <taxon>Malvoideae</taxon>
        <taxon>Gossypium</taxon>
    </lineage>
</organism>
<keyword evidence="1" id="KW-1133">Transmembrane helix</keyword>
<protein>
    <recommendedName>
        <fullName evidence="4">Reverse transcriptase</fullName>
    </recommendedName>
</protein>
<comment type="caution">
    <text evidence="2">The sequence shown here is derived from an EMBL/GenBank/DDBJ whole genome shotgun (WGS) entry which is preliminary data.</text>
</comment>
<dbReference type="Proteomes" id="UP000325315">
    <property type="component" value="Unassembled WGS sequence"/>
</dbReference>
<keyword evidence="1" id="KW-0812">Transmembrane</keyword>
<proteinExistence type="predicted"/>
<gene>
    <name evidence="2" type="ORF">EPI10_023482</name>
</gene>
<reference evidence="3" key="1">
    <citation type="journal article" date="2019" name="Plant Biotechnol. J.">
        <title>Genome sequencing of the Australian wild diploid species Gossypium australe highlights disease resistance and delayed gland morphogenesis.</title>
        <authorList>
            <person name="Cai Y."/>
            <person name="Cai X."/>
            <person name="Wang Q."/>
            <person name="Wang P."/>
            <person name="Zhang Y."/>
            <person name="Cai C."/>
            <person name="Xu Y."/>
            <person name="Wang K."/>
            <person name="Zhou Z."/>
            <person name="Wang C."/>
            <person name="Geng S."/>
            <person name="Li B."/>
            <person name="Dong Q."/>
            <person name="Hou Y."/>
            <person name="Wang H."/>
            <person name="Ai P."/>
            <person name="Liu Z."/>
            <person name="Yi F."/>
            <person name="Sun M."/>
            <person name="An G."/>
            <person name="Cheng J."/>
            <person name="Zhang Y."/>
            <person name="Shi Q."/>
            <person name="Xie Y."/>
            <person name="Shi X."/>
            <person name="Chang Y."/>
            <person name="Huang F."/>
            <person name="Chen Y."/>
            <person name="Hong S."/>
            <person name="Mi L."/>
            <person name="Sun Q."/>
            <person name="Zhang L."/>
            <person name="Zhou B."/>
            <person name="Peng R."/>
            <person name="Zhang X."/>
            <person name="Liu F."/>
        </authorList>
    </citation>
    <scope>NUCLEOTIDE SEQUENCE [LARGE SCALE GENOMIC DNA]</scope>
    <source>
        <strain evidence="3">cv. PA1801</strain>
    </source>
</reference>
<sequence length="191" mass="22242">MLRRLGRNQATPWLVCGDFNEILYSFEKEGSLLRDEGGLHGNKGTFLKQILKNDLTKGLQIENGSIYFLNTQSDICLIPLLTIVLYFFKLNKRGRVKEGKILDLKHCGPWRRLVKRLWAMSRGGVMEKLELVGKGLQRWAIRIKKLCRGLLKKLLARNKEHDGMERTNENLAEQIDAKIYLNLEIEKEERY</sequence>
<keyword evidence="1" id="KW-0472">Membrane</keyword>
<name>A0A5B6VVR5_9ROSI</name>
<evidence type="ECO:0000313" key="2">
    <source>
        <dbReference type="EMBL" id="KAA3473074.1"/>
    </source>
</evidence>
<keyword evidence="3" id="KW-1185">Reference proteome</keyword>
<evidence type="ECO:0000313" key="3">
    <source>
        <dbReference type="Proteomes" id="UP000325315"/>
    </source>
</evidence>
<dbReference type="EMBL" id="SMMG02000005">
    <property type="protein sequence ID" value="KAA3473074.1"/>
    <property type="molecule type" value="Genomic_DNA"/>
</dbReference>
<evidence type="ECO:0008006" key="4">
    <source>
        <dbReference type="Google" id="ProtNLM"/>
    </source>
</evidence>
<feature type="transmembrane region" description="Helical" evidence="1">
    <location>
        <begin position="66"/>
        <end position="88"/>
    </location>
</feature>
<evidence type="ECO:0000256" key="1">
    <source>
        <dbReference type="SAM" id="Phobius"/>
    </source>
</evidence>
<dbReference type="AlphaFoldDB" id="A0A5B6VVR5"/>
<accession>A0A5B6VVR5</accession>